<keyword evidence="2" id="KW-0031">Aminopeptidase</keyword>
<evidence type="ECO:0000313" key="2">
    <source>
        <dbReference type="EMBL" id="XAY04367.1"/>
    </source>
</evidence>
<dbReference type="SUPFAM" id="SSF56266">
    <property type="entry name" value="DmpA/ArgJ-like"/>
    <property type="match status" value="1"/>
</dbReference>
<dbReference type="RefSeq" id="WP_354700907.1">
    <property type="nucleotide sequence ID" value="NZ_CP114014.1"/>
</dbReference>
<accession>A0AAU7ARX5</accession>
<dbReference type="Pfam" id="PF03576">
    <property type="entry name" value="Peptidase_S58"/>
    <property type="match status" value="1"/>
</dbReference>
<proteinExistence type="inferred from homology"/>
<dbReference type="AlphaFoldDB" id="A0AAU7ARX5"/>
<dbReference type="PANTHER" id="PTHR36512:SF3">
    <property type="entry name" value="BLR5678 PROTEIN"/>
    <property type="match status" value="1"/>
</dbReference>
<evidence type="ECO:0000256" key="1">
    <source>
        <dbReference type="ARBA" id="ARBA00007068"/>
    </source>
</evidence>
<dbReference type="Gene3D" id="3.60.70.12">
    <property type="entry name" value="L-amino peptidase D-ALA esterase/amidase"/>
    <property type="match status" value="1"/>
</dbReference>
<dbReference type="PANTHER" id="PTHR36512">
    <property type="entry name" value="D-AMINOPEPTIDASE"/>
    <property type="match status" value="1"/>
</dbReference>
<dbReference type="EC" id="3.4.11.-" evidence="2"/>
<gene>
    <name evidence="2" type="ORF">DSM112329_01200</name>
</gene>
<dbReference type="InterPro" id="IPR005321">
    <property type="entry name" value="Peptidase_S58_DmpA"/>
</dbReference>
<dbReference type="InterPro" id="IPR016117">
    <property type="entry name" value="ArgJ-like_dom_sf"/>
</dbReference>
<keyword evidence="2" id="KW-0378">Hydrolase</keyword>
<sequence length="306" mass="29949">MSSARLPDGFEVGHWTHPGGHTGCTVVLAPAGAVGGVEVRGGGPGTRETDVLAPSSLGRDVHGVLLTGGSAFGLAAADGVVRWLAEHDRGHLTRSGVRVPLVPAAVVFDLGALDPAARPDAAAGRAACEAASADPPARGPVGAGAGVAAGKLLGPDGWTRTGIGVASDTTAGALVTALAVVNPVGEVVGADGTLLAASRDAGGRSWSTADLIRDGRAFADPPAGREATVLIAVMTDAILDRTGAWLLARAATAGVARAVHPVATAYDGDVVFALASGRVAADPFALQVSAAEATAAAVRDGARAAA</sequence>
<name>A0AAU7ARX5_9ACTN</name>
<keyword evidence="2" id="KW-0645">Protease</keyword>
<dbReference type="GO" id="GO:0004177">
    <property type="term" value="F:aminopeptidase activity"/>
    <property type="evidence" value="ECO:0007669"/>
    <property type="project" value="UniProtKB-KW"/>
</dbReference>
<dbReference type="KEGG" id="parq:DSM112329_01200"/>
<dbReference type="EMBL" id="CP114014">
    <property type="protein sequence ID" value="XAY04367.1"/>
    <property type="molecule type" value="Genomic_DNA"/>
</dbReference>
<comment type="similarity">
    <text evidence="1">Belongs to the peptidase S58 family.</text>
</comment>
<protein>
    <submittedName>
        <fullName evidence="2">Aminopeptidase</fullName>
        <ecNumber evidence="2">3.4.11.-</ecNumber>
    </submittedName>
</protein>
<organism evidence="2">
    <name type="scientific">Paraconexibacter sp. AEG42_29</name>
    <dbReference type="NCBI Taxonomy" id="2997339"/>
    <lineage>
        <taxon>Bacteria</taxon>
        <taxon>Bacillati</taxon>
        <taxon>Actinomycetota</taxon>
        <taxon>Thermoleophilia</taxon>
        <taxon>Solirubrobacterales</taxon>
        <taxon>Paraconexibacteraceae</taxon>
        <taxon>Paraconexibacter</taxon>
    </lineage>
</organism>
<reference evidence="2" key="1">
    <citation type="submission" date="2022-12" db="EMBL/GenBank/DDBJ databases">
        <title>Paraconexibacter alkalitolerans sp. nov. and Baekduia alba sp. nov., isolated from soil and emended description of the genera Paraconexibacter (Chun et al., 2020) and Baekduia (An et al., 2020).</title>
        <authorList>
            <person name="Vieira S."/>
            <person name="Huber K.J."/>
            <person name="Geppert A."/>
            <person name="Wolf J."/>
            <person name="Neumann-Schaal M."/>
            <person name="Muesken M."/>
            <person name="Overmann J."/>
        </authorList>
    </citation>
    <scope>NUCLEOTIDE SEQUENCE</scope>
    <source>
        <strain evidence="2">AEG42_29</strain>
    </source>
</reference>